<gene>
    <name evidence="1" type="ORF">Amon02_000573800</name>
</gene>
<comment type="caution">
    <text evidence="1">The sequence shown here is derived from an EMBL/GenBank/DDBJ whole genome shotgun (WGS) entry which is preliminary data.</text>
</comment>
<proteinExistence type="predicted"/>
<protein>
    <submittedName>
        <fullName evidence="1">Unnamed protein product</fullName>
    </submittedName>
</protein>
<accession>A0ACB5T6P2</accession>
<name>A0ACB5T6P2_AMBMO</name>
<dbReference type="EMBL" id="BSXS01004314">
    <property type="protein sequence ID" value="GME82766.1"/>
    <property type="molecule type" value="Genomic_DNA"/>
</dbReference>
<reference evidence="1" key="1">
    <citation type="submission" date="2023-04" db="EMBL/GenBank/DDBJ databases">
        <title>Ambrosiozyma monospora NBRC 10751.</title>
        <authorList>
            <person name="Ichikawa N."/>
            <person name="Sato H."/>
            <person name="Tonouchi N."/>
        </authorList>
    </citation>
    <scope>NUCLEOTIDE SEQUENCE</scope>
    <source>
        <strain evidence="1">NBRC 10751</strain>
    </source>
</reference>
<evidence type="ECO:0000313" key="2">
    <source>
        <dbReference type="Proteomes" id="UP001165064"/>
    </source>
</evidence>
<evidence type="ECO:0000313" key="1">
    <source>
        <dbReference type="EMBL" id="GME82766.1"/>
    </source>
</evidence>
<sequence>MTEESSNGVTEVTPIPVEGEIKQSQDTKNSVTSDEQPSTLVDEVLPEQVTKVEESIPGLELSKIAGSSLSEESADKEVTENGKDEEKQATTKVNEQQKDNCELSIPEDGNQQEPISEQVNKKDKDVSDDMDTSEDKPISAAANVEESTNGISVQNNKQENDAMDTTNDSAKVPDQSPKEQAKKIDDDIFNPDKEMNYSSDELKDDSDSSDDDSSDDSDSDSDSDDSSSDESSDESDTDTKKKRVVEDMDSDVDEGPIVSKNEIVDEKAPVLPEDFTIAPDEPIQFIGTATGFVERSVLIKGASSAEFRVLKEGAIFCFEDRTPLGPMFEIFGQLQSPVYRVKFNTVEEFEKLKSRKGERVYYVVSKSEFVLTSDIKAIKGSDASAWNDEELPLDQQEFSDDEKEAAAKSAKKKRKNKNKKKNNTNDNKKQKLSQDSNKPHGKQLPNYMKARLTSLPVAGNNNNNNNKPGQQPAPCLQSGYQPLPPRPSYPQQSTTQQTVPQPQMSNQINPQMMQQMAQLFQMAQQQQGQGQGQQQPYNQPGQQPYPQQQQQYQPQYQQQPPPPQQYGYNQGGYQQGYNAPPQNPYGQYHPQQQQQQPSYGNQQGYPYPPQNQGQYGSGFPQYNLNQAAYPQFQQQHQQQPGLYPPAQQQQGSYVPPVQQQQQQQQQKPLSQSHGGDNGKNDDDDGYDPSMM</sequence>
<organism evidence="1 2">
    <name type="scientific">Ambrosiozyma monospora</name>
    <name type="common">Yeast</name>
    <name type="synonym">Endomycopsis monosporus</name>
    <dbReference type="NCBI Taxonomy" id="43982"/>
    <lineage>
        <taxon>Eukaryota</taxon>
        <taxon>Fungi</taxon>
        <taxon>Dikarya</taxon>
        <taxon>Ascomycota</taxon>
        <taxon>Saccharomycotina</taxon>
        <taxon>Pichiomycetes</taxon>
        <taxon>Pichiales</taxon>
        <taxon>Pichiaceae</taxon>
        <taxon>Ambrosiozyma</taxon>
    </lineage>
</organism>
<dbReference type="Proteomes" id="UP001165064">
    <property type="component" value="Unassembled WGS sequence"/>
</dbReference>
<keyword evidence="2" id="KW-1185">Reference proteome</keyword>